<dbReference type="PANTHER" id="PTHR34693:SF1">
    <property type="entry name" value="PROTEIN PAR32"/>
    <property type="match status" value="1"/>
</dbReference>
<gene>
    <name evidence="2" type="ORF">IMSHALPRED_007485</name>
</gene>
<feature type="region of interest" description="Disordered" evidence="1">
    <location>
        <begin position="44"/>
        <end position="63"/>
    </location>
</feature>
<name>A0A8H3IA37_9LECA</name>
<sequence>MEHQRVGRGGAGNFYNSQELEKASKETTKDVEAQCDAANGAVKYLESEGRSPSTFGRGGAGNVTTRDVLAAGTTANTDVTPSLQENKTPELGPYGRGGAGNYRTPELGKEREEDDDISKAQEKAHQRVVKDVEMGLKEPEKAHLGREGLEHEK</sequence>
<feature type="compositionally biased region" description="Basic and acidic residues" evidence="1">
    <location>
        <begin position="106"/>
        <end position="153"/>
    </location>
</feature>
<dbReference type="PANTHER" id="PTHR34693">
    <property type="entry name" value="PROTEIN PAR32"/>
    <property type="match status" value="1"/>
</dbReference>
<dbReference type="Pfam" id="PF12223">
    <property type="entry name" value="DUF3602"/>
    <property type="match status" value="1"/>
</dbReference>
<feature type="region of interest" description="Disordered" evidence="1">
    <location>
        <begin position="1"/>
        <end position="31"/>
    </location>
</feature>
<organism evidence="2 3">
    <name type="scientific">Imshaugia aleurites</name>
    <dbReference type="NCBI Taxonomy" id="172621"/>
    <lineage>
        <taxon>Eukaryota</taxon>
        <taxon>Fungi</taxon>
        <taxon>Dikarya</taxon>
        <taxon>Ascomycota</taxon>
        <taxon>Pezizomycotina</taxon>
        <taxon>Lecanoromycetes</taxon>
        <taxon>OSLEUM clade</taxon>
        <taxon>Lecanoromycetidae</taxon>
        <taxon>Lecanorales</taxon>
        <taxon>Lecanorineae</taxon>
        <taxon>Parmeliaceae</taxon>
        <taxon>Imshaugia</taxon>
    </lineage>
</organism>
<dbReference type="InterPro" id="IPR053203">
    <property type="entry name" value="Cisplatin_resist-associated"/>
</dbReference>
<dbReference type="Proteomes" id="UP000664534">
    <property type="component" value="Unassembled WGS sequence"/>
</dbReference>
<dbReference type="EMBL" id="CAJPDT010000005">
    <property type="protein sequence ID" value="CAF9908765.1"/>
    <property type="molecule type" value="Genomic_DNA"/>
</dbReference>
<dbReference type="AlphaFoldDB" id="A0A8H3IA37"/>
<dbReference type="OrthoDB" id="4159136at2759"/>
<protein>
    <submittedName>
        <fullName evidence="2">Uncharacterized protein</fullName>
    </submittedName>
</protein>
<keyword evidence="3" id="KW-1185">Reference proteome</keyword>
<proteinExistence type="predicted"/>
<feature type="compositionally biased region" description="Polar residues" evidence="1">
    <location>
        <begin position="73"/>
        <end position="86"/>
    </location>
</feature>
<dbReference type="InterPro" id="IPR022024">
    <property type="entry name" value="DUF3602"/>
</dbReference>
<accession>A0A8H3IA37</accession>
<evidence type="ECO:0000313" key="3">
    <source>
        <dbReference type="Proteomes" id="UP000664534"/>
    </source>
</evidence>
<feature type="region of interest" description="Disordered" evidence="1">
    <location>
        <begin position="72"/>
        <end position="153"/>
    </location>
</feature>
<comment type="caution">
    <text evidence="2">The sequence shown here is derived from an EMBL/GenBank/DDBJ whole genome shotgun (WGS) entry which is preliminary data.</text>
</comment>
<evidence type="ECO:0000313" key="2">
    <source>
        <dbReference type="EMBL" id="CAF9908765.1"/>
    </source>
</evidence>
<feature type="compositionally biased region" description="Basic and acidic residues" evidence="1">
    <location>
        <begin position="19"/>
        <end position="31"/>
    </location>
</feature>
<evidence type="ECO:0000256" key="1">
    <source>
        <dbReference type="SAM" id="MobiDB-lite"/>
    </source>
</evidence>
<reference evidence="2" key="1">
    <citation type="submission" date="2021-03" db="EMBL/GenBank/DDBJ databases">
        <authorList>
            <person name="Tagirdzhanova G."/>
        </authorList>
    </citation>
    <scope>NUCLEOTIDE SEQUENCE</scope>
</reference>